<keyword evidence="5" id="KW-1185">Reference proteome</keyword>
<protein>
    <submittedName>
        <fullName evidence="4">Enoyl-CoA hydratase/carnithine racemase</fullName>
    </submittedName>
</protein>
<dbReference type="RefSeq" id="WP_184258470.1">
    <property type="nucleotide sequence ID" value="NZ_JACHIH010000017.1"/>
</dbReference>
<dbReference type="AlphaFoldDB" id="A0A7W7Z4W8"/>
<comment type="caution">
    <text evidence="4">The sequence shown here is derived from an EMBL/GenBank/DDBJ whole genome shotgun (WGS) entry which is preliminary data.</text>
</comment>
<dbReference type="PROSITE" id="PS00187">
    <property type="entry name" value="TPP_ENZYMES"/>
    <property type="match status" value="1"/>
</dbReference>
<dbReference type="InterPro" id="IPR018376">
    <property type="entry name" value="Enoyl-CoA_hyd/isom_CS"/>
</dbReference>
<dbReference type="GO" id="GO:0030976">
    <property type="term" value="F:thiamine pyrophosphate binding"/>
    <property type="evidence" value="ECO:0007669"/>
    <property type="project" value="InterPro"/>
</dbReference>
<dbReference type="SUPFAM" id="SSF52096">
    <property type="entry name" value="ClpP/crotonase"/>
    <property type="match status" value="1"/>
</dbReference>
<name>A0A7W7Z4W8_9BRAD</name>
<evidence type="ECO:0000256" key="3">
    <source>
        <dbReference type="RuleBase" id="RU003707"/>
    </source>
</evidence>
<dbReference type="GO" id="GO:0003824">
    <property type="term" value="F:catalytic activity"/>
    <property type="evidence" value="ECO:0007669"/>
    <property type="project" value="InterPro"/>
</dbReference>
<gene>
    <name evidence="4" type="ORF">HNR60_002837</name>
</gene>
<dbReference type="Proteomes" id="UP000542353">
    <property type="component" value="Unassembled WGS sequence"/>
</dbReference>
<evidence type="ECO:0000256" key="1">
    <source>
        <dbReference type="ARBA" id="ARBA00005254"/>
    </source>
</evidence>
<comment type="similarity">
    <text evidence="1 3">Belongs to the enoyl-CoA hydratase/isomerase family.</text>
</comment>
<reference evidence="4 5" key="1">
    <citation type="submission" date="2020-08" db="EMBL/GenBank/DDBJ databases">
        <title>Genomic Encyclopedia of Type Strains, Phase IV (KMG-IV): sequencing the most valuable type-strain genomes for metagenomic binning, comparative biology and taxonomic classification.</title>
        <authorList>
            <person name="Goeker M."/>
        </authorList>
    </citation>
    <scope>NUCLEOTIDE SEQUENCE [LARGE SCALE GENOMIC DNA]</scope>
    <source>
        <strain evidence="4 5">DSM 12706</strain>
    </source>
</reference>
<keyword evidence="2" id="KW-0786">Thiamine pyrophosphate</keyword>
<dbReference type="Gene3D" id="3.90.226.10">
    <property type="entry name" value="2-enoyl-CoA Hydratase, Chain A, domain 1"/>
    <property type="match status" value="1"/>
</dbReference>
<evidence type="ECO:0000256" key="2">
    <source>
        <dbReference type="ARBA" id="ARBA00023052"/>
    </source>
</evidence>
<evidence type="ECO:0000313" key="5">
    <source>
        <dbReference type="Proteomes" id="UP000542353"/>
    </source>
</evidence>
<dbReference type="InterPro" id="IPR051683">
    <property type="entry name" value="Enoyl-CoA_Hydratase/Isomerase"/>
</dbReference>
<dbReference type="GO" id="GO:0000287">
    <property type="term" value="F:magnesium ion binding"/>
    <property type="evidence" value="ECO:0007669"/>
    <property type="project" value="InterPro"/>
</dbReference>
<dbReference type="PROSITE" id="PS00166">
    <property type="entry name" value="ENOYL_COA_HYDRATASE"/>
    <property type="match status" value="1"/>
</dbReference>
<sequence>MDALKSDRVVDGVQRIAMARPQLMNAMDGVMRREFEAAVADATADPEVRAIIITGDGAHFSAGGDIAFLQGMSTAQLHEYHRAALGLVRVLALCPKPTIASVRGACAGGGFGFALCCDYLVASRTAAFSAQFLRIGLVPDMGIGYFLTHRLGAHQARKLLLDNRVVKAEQAAALGLCDALHADEALDGETLLLAQQLAALPPRAVRQTKWLMRHAEGSLTHFLDAEMTAAAECLGSEEFTEGTRAFFEKRAPRFR</sequence>
<dbReference type="PANTHER" id="PTHR42964">
    <property type="entry name" value="ENOYL-COA HYDRATASE"/>
    <property type="match status" value="1"/>
</dbReference>
<dbReference type="InterPro" id="IPR001753">
    <property type="entry name" value="Enoyl-CoA_hydra/iso"/>
</dbReference>
<organism evidence="4 5">
    <name type="scientific">Rhodopseudomonas rhenobacensis</name>
    <dbReference type="NCBI Taxonomy" id="87461"/>
    <lineage>
        <taxon>Bacteria</taxon>
        <taxon>Pseudomonadati</taxon>
        <taxon>Pseudomonadota</taxon>
        <taxon>Alphaproteobacteria</taxon>
        <taxon>Hyphomicrobiales</taxon>
        <taxon>Nitrobacteraceae</taxon>
        <taxon>Rhodopseudomonas</taxon>
    </lineage>
</organism>
<dbReference type="CDD" id="cd06558">
    <property type="entry name" value="crotonase-like"/>
    <property type="match status" value="1"/>
</dbReference>
<dbReference type="GO" id="GO:0008300">
    <property type="term" value="P:isoprenoid catabolic process"/>
    <property type="evidence" value="ECO:0007669"/>
    <property type="project" value="TreeGrafter"/>
</dbReference>
<accession>A0A7W7Z4W8</accession>
<dbReference type="PANTHER" id="PTHR42964:SF1">
    <property type="entry name" value="POLYKETIDE BIOSYNTHESIS ENOYL-COA HYDRATASE PKSH-RELATED"/>
    <property type="match status" value="1"/>
</dbReference>
<dbReference type="InterPro" id="IPR029045">
    <property type="entry name" value="ClpP/crotonase-like_dom_sf"/>
</dbReference>
<dbReference type="InterPro" id="IPR000399">
    <property type="entry name" value="TPP-bd_CS"/>
</dbReference>
<proteinExistence type="inferred from homology"/>
<evidence type="ECO:0000313" key="4">
    <source>
        <dbReference type="EMBL" id="MBB5048076.1"/>
    </source>
</evidence>
<dbReference type="Pfam" id="PF00378">
    <property type="entry name" value="ECH_1"/>
    <property type="match status" value="1"/>
</dbReference>
<dbReference type="EMBL" id="JACHIH010000017">
    <property type="protein sequence ID" value="MBB5048076.1"/>
    <property type="molecule type" value="Genomic_DNA"/>
</dbReference>